<keyword evidence="2" id="KW-0812">Transmembrane</keyword>
<accession>A0A848FKW3</accession>
<keyword evidence="4" id="KW-1185">Reference proteome</keyword>
<dbReference type="PANTHER" id="PTHR32309">
    <property type="entry name" value="TYROSINE-PROTEIN KINASE"/>
    <property type="match status" value="1"/>
</dbReference>
<organism evidence="3 4">
    <name type="scientific">Azohydromonas caseinilytica</name>
    <dbReference type="NCBI Taxonomy" id="2728836"/>
    <lineage>
        <taxon>Bacteria</taxon>
        <taxon>Pseudomonadati</taxon>
        <taxon>Pseudomonadota</taxon>
        <taxon>Betaproteobacteria</taxon>
        <taxon>Burkholderiales</taxon>
        <taxon>Sphaerotilaceae</taxon>
        <taxon>Azohydromonas</taxon>
    </lineage>
</organism>
<dbReference type="GO" id="GO:0005886">
    <property type="term" value="C:plasma membrane"/>
    <property type="evidence" value="ECO:0007669"/>
    <property type="project" value="TreeGrafter"/>
</dbReference>
<evidence type="ECO:0000256" key="1">
    <source>
        <dbReference type="SAM" id="Coils"/>
    </source>
</evidence>
<dbReference type="SUPFAM" id="SSF57997">
    <property type="entry name" value="Tropomyosin"/>
    <property type="match status" value="1"/>
</dbReference>
<feature type="transmembrane region" description="Helical" evidence="2">
    <location>
        <begin position="46"/>
        <end position="65"/>
    </location>
</feature>
<keyword evidence="1" id="KW-0175">Coiled coil</keyword>
<dbReference type="NCBIfam" id="TIGR03007">
    <property type="entry name" value="pepcterm_ChnLen"/>
    <property type="match status" value="1"/>
</dbReference>
<comment type="caution">
    <text evidence="3">The sequence shown here is derived from an EMBL/GenBank/DDBJ whole genome shotgun (WGS) entry which is preliminary data.</text>
</comment>
<feature type="transmembrane region" description="Helical" evidence="2">
    <location>
        <begin position="450"/>
        <end position="474"/>
    </location>
</feature>
<keyword evidence="2" id="KW-1133">Transmembrane helix</keyword>
<dbReference type="GO" id="GO:0004713">
    <property type="term" value="F:protein tyrosine kinase activity"/>
    <property type="evidence" value="ECO:0007669"/>
    <property type="project" value="TreeGrafter"/>
</dbReference>
<evidence type="ECO:0000313" key="3">
    <source>
        <dbReference type="EMBL" id="NML18979.1"/>
    </source>
</evidence>
<sequence>MFQTGMCGVQHVQFQSGRAQTMSNAVAAVSEKVRTAVSILNKRRWLIFRVAAVLAPVFALIVSFIPNRYEARAQVYVDTQTVLKPLMAGLTFEPDVDQQVRMLARTLISRPNMQRLLEVPDLQLDASDKAHREEAVSRLMSRIKVVSAGADNLYEISYRGSSPEQARRLVEATVDLFVQSGVVSKQRDSQDAGHFIESQIRSYEEKLVEAENRLKEFKVRNFGATGVSAQDYFTRVSVLSEEVNKIQVELNAAEKARDAYRRSLETEVTQPGDGSSSIAVAEIETRLEAQYKQLDEYLHRFTEQHPDVVNARRVIADLKAELVRRKEAEARGQSPLGSDRKSAANPVYQKLKISLAETEAQVASLRSQLTTKQAALEQARAVGDRMPQVEAELAQLNRDYDVIRKNYEVMVARREAAQLGVKLNESSQLAEFRVIEPPKVSSSPVFPSRLHLAVMAVLAAFLVGVGAAIALSFVKPTVDSVSALKQLSGRPVLGAVSLQTGPQAASKQRADTVKFTGAIAILLLLQAVWVGWVALNS</sequence>
<feature type="transmembrane region" description="Helical" evidence="2">
    <location>
        <begin position="515"/>
        <end position="535"/>
    </location>
</feature>
<evidence type="ECO:0000256" key="2">
    <source>
        <dbReference type="SAM" id="Phobius"/>
    </source>
</evidence>
<dbReference type="RefSeq" id="WP_169163878.1">
    <property type="nucleotide sequence ID" value="NZ_JABBFW010000048.1"/>
</dbReference>
<name>A0A848FKW3_9BURK</name>
<keyword evidence="2" id="KW-0472">Membrane</keyword>
<reference evidence="3 4" key="1">
    <citation type="submission" date="2020-04" db="EMBL/GenBank/DDBJ databases">
        <title>Azohydromonas sp. isolated from soil.</title>
        <authorList>
            <person name="Dahal R.H."/>
        </authorList>
    </citation>
    <scope>NUCLEOTIDE SEQUENCE [LARGE SCALE GENOMIC DNA]</scope>
    <source>
        <strain evidence="3 4">G-1-1-14</strain>
    </source>
</reference>
<dbReference type="InterPro" id="IPR014345">
    <property type="entry name" value="XrtA_polysacc_chain"/>
</dbReference>
<protein>
    <submittedName>
        <fullName evidence="3">Chain length-determining protein</fullName>
    </submittedName>
</protein>
<gene>
    <name evidence="3" type="ORF">HHL10_28830</name>
</gene>
<feature type="coiled-coil region" evidence="1">
    <location>
        <begin position="193"/>
        <end position="300"/>
    </location>
</feature>
<dbReference type="EMBL" id="JABBFW010000048">
    <property type="protein sequence ID" value="NML18979.1"/>
    <property type="molecule type" value="Genomic_DNA"/>
</dbReference>
<dbReference type="InterPro" id="IPR050445">
    <property type="entry name" value="Bact_polysacc_biosynth/exp"/>
</dbReference>
<dbReference type="Proteomes" id="UP000574067">
    <property type="component" value="Unassembled WGS sequence"/>
</dbReference>
<dbReference type="AlphaFoldDB" id="A0A848FKW3"/>
<dbReference type="PANTHER" id="PTHR32309:SF13">
    <property type="entry name" value="FERRIC ENTEROBACTIN TRANSPORT PROTEIN FEPE"/>
    <property type="match status" value="1"/>
</dbReference>
<proteinExistence type="predicted"/>
<feature type="coiled-coil region" evidence="1">
    <location>
        <begin position="348"/>
        <end position="406"/>
    </location>
</feature>
<evidence type="ECO:0000313" key="4">
    <source>
        <dbReference type="Proteomes" id="UP000574067"/>
    </source>
</evidence>